<name>A0ABD2ADX4_VESSQ</name>
<evidence type="ECO:0000313" key="1">
    <source>
        <dbReference type="EMBL" id="KAL2718819.1"/>
    </source>
</evidence>
<gene>
    <name evidence="1" type="ORF">V1478_011238</name>
</gene>
<protein>
    <submittedName>
        <fullName evidence="1">Uncharacterized protein</fullName>
    </submittedName>
</protein>
<dbReference type="Proteomes" id="UP001607302">
    <property type="component" value="Unassembled WGS sequence"/>
</dbReference>
<sequence>MQFFLTSSVLKDIKIEYEMLKIFEFYSANEDPPDGEKAIDKTKLCYRLSVCETDQTSFRMGSKINKVLHIALSNEYKK</sequence>
<organism evidence="1 2">
    <name type="scientific">Vespula squamosa</name>
    <name type="common">Southern yellow jacket</name>
    <name type="synonym">Wasp</name>
    <dbReference type="NCBI Taxonomy" id="30214"/>
    <lineage>
        <taxon>Eukaryota</taxon>
        <taxon>Metazoa</taxon>
        <taxon>Ecdysozoa</taxon>
        <taxon>Arthropoda</taxon>
        <taxon>Hexapoda</taxon>
        <taxon>Insecta</taxon>
        <taxon>Pterygota</taxon>
        <taxon>Neoptera</taxon>
        <taxon>Endopterygota</taxon>
        <taxon>Hymenoptera</taxon>
        <taxon>Apocrita</taxon>
        <taxon>Aculeata</taxon>
        <taxon>Vespoidea</taxon>
        <taxon>Vespidae</taxon>
        <taxon>Vespinae</taxon>
        <taxon>Vespula</taxon>
    </lineage>
</organism>
<accession>A0ABD2ADX4</accession>
<reference evidence="1 2" key="1">
    <citation type="journal article" date="2024" name="Ann. Entomol. Soc. Am.">
        <title>Genomic analyses of the southern and eastern yellowjacket wasps (Hymenoptera: Vespidae) reveal evolutionary signatures of social life.</title>
        <authorList>
            <person name="Catto M.A."/>
            <person name="Caine P.B."/>
            <person name="Orr S.E."/>
            <person name="Hunt B.G."/>
            <person name="Goodisman M.A.D."/>
        </authorList>
    </citation>
    <scope>NUCLEOTIDE SEQUENCE [LARGE SCALE GENOMIC DNA]</scope>
    <source>
        <strain evidence="1">233</strain>
        <tissue evidence="1">Head and thorax</tissue>
    </source>
</reference>
<comment type="caution">
    <text evidence="1">The sequence shown here is derived from an EMBL/GenBank/DDBJ whole genome shotgun (WGS) entry which is preliminary data.</text>
</comment>
<dbReference type="EMBL" id="JAUDFV010000151">
    <property type="protein sequence ID" value="KAL2718819.1"/>
    <property type="molecule type" value="Genomic_DNA"/>
</dbReference>
<proteinExistence type="predicted"/>
<keyword evidence="2" id="KW-1185">Reference proteome</keyword>
<evidence type="ECO:0000313" key="2">
    <source>
        <dbReference type="Proteomes" id="UP001607302"/>
    </source>
</evidence>
<dbReference type="AlphaFoldDB" id="A0ABD2ADX4"/>